<accession>A0A2H0UM41</accession>
<feature type="transmembrane region" description="Helical" evidence="4">
    <location>
        <begin position="13"/>
        <end position="35"/>
    </location>
</feature>
<dbReference type="EMBL" id="PFBD01000002">
    <property type="protein sequence ID" value="PIR87484.1"/>
    <property type="molecule type" value="Genomic_DNA"/>
</dbReference>
<organism evidence="6 7">
    <name type="scientific">Candidatus Harrisonbacteria bacterium CG10_big_fil_rev_8_21_14_0_10_49_15</name>
    <dbReference type="NCBI Taxonomy" id="1974587"/>
    <lineage>
        <taxon>Bacteria</taxon>
        <taxon>Candidatus Harrisoniibacteriota</taxon>
    </lineage>
</organism>
<evidence type="ECO:0000256" key="1">
    <source>
        <dbReference type="ARBA" id="ARBA00022722"/>
    </source>
</evidence>
<evidence type="ECO:0000256" key="4">
    <source>
        <dbReference type="SAM" id="Phobius"/>
    </source>
</evidence>
<keyword evidence="4" id="KW-0812">Transmembrane</keyword>
<feature type="domain" description="TNase-like" evidence="5">
    <location>
        <begin position="80"/>
        <end position="208"/>
    </location>
</feature>
<keyword evidence="1" id="KW-0540">Nuclease</keyword>
<keyword evidence="2" id="KW-0255">Endonuclease</keyword>
<dbReference type="GO" id="GO:0016787">
    <property type="term" value="F:hydrolase activity"/>
    <property type="evidence" value="ECO:0007669"/>
    <property type="project" value="UniProtKB-KW"/>
</dbReference>
<dbReference type="Gene3D" id="2.40.50.90">
    <property type="match status" value="1"/>
</dbReference>
<proteinExistence type="predicted"/>
<dbReference type="AlphaFoldDB" id="A0A2H0UM41"/>
<keyword evidence="4" id="KW-1133">Transmembrane helix</keyword>
<evidence type="ECO:0000256" key="2">
    <source>
        <dbReference type="ARBA" id="ARBA00022759"/>
    </source>
</evidence>
<dbReference type="PANTHER" id="PTHR12302">
    <property type="entry name" value="EBNA2 BINDING PROTEIN P100"/>
    <property type="match status" value="1"/>
</dbReference>
<dbReference type="GO" id="GO:0004519">
    <property type="term" value="F:endonuclease activity"/>
    <property type="evidence" value="ECO:0007669"/>
    <property type="project" value="UniProtKB-KW"/>
</dbReference>
<dbReference type="InterPro" id="IPR035437">
    <property type="entry name" value="SNase_OB-fold_sf"/>
</dbReference>
<dbReference type="PROSITE" id="PS50830">
    <property type="entry name" value="TNASE_3"/>
    <property type="match status" value="1"/>
</dbReference>
<dbReference type="SUPFAM" id="SSF50199">
    <property type="entry name" value="Staphylococcal nuclease"/>
    <property type="match status" value="1"/>
</dbReference>
<evidence type="ECO:0000256" key="3">
    <source>
        <dbReference type="ARBA" id="ARBA00022801"/>
    </source>
</evidence>
<reference evidence="7" key="1">
    <citation type="submission" date="2017-09" db="EMBL/GenBank/DDBJ databases">
        <title>Depth-based differentiation of microbial function through sediment-hosted aquifers and enrichment of novel symbionts in the deep terrestrial subsurface.</title>
        <authorList>
            <person name="Probst A.J."/>
            <person name="Ladd B."/>
            <person name="Jarett J.K."/>
            <person name="Geller-Mcgrath D.E."/>
            <person name="Sieber C.M.K."/>
            <person name="Emerson J.B."/>
            <person name="Anantharaman K."/>
            <person name="Thomas B.C."/>
            <person name="Malmstrom R."/>
            <person name="Stieglmeier M."/>
            <person name="Klingl A."/>
            <person name="Woyke T."/>
            <person name="Ryan C.M."/>
            <person name="Banfield J.F."/>
        </authorList>
    </citation>
    <scope>NUCLEOTIDE SEQUENCE [LARGE SCALE GENOMIC DNA]</scope>
</reference>
<keyword evidence="3" id="KW-0378">Hydrolase</keyword>
<evidence type="ECO:0000259" key="5">
    <source>
        <dbReference type="PROSITE" id="PS50830"/>
    </source>
</evidence>
<name>A0A2H0UM41_9BACT</name>
<dbReference type="Proteomes" id="UP000229526">
    <property type="component" value="Unassembled WGS sequence"/>
</dbReference>
<dbReference type="PANTHER" id="PTHR12302:SF3">
    <property type="entry name" value="SERINE_THREONINE-PROTEIN KINASE 31"/>
    <property type="match status" value="1"/>
</dbReference>
<evidence type="ECO:0000313" key="7">
    <source>
        <dbReference type="Proteomes" id="UP000229526"/>
    </source>
</evidence>
<dbReference type="SMART" id="SM00318">
    <property type="entry name" value="SNc"/>
    <property type="match status" value="1"/>
</dbReference>
<gene>
    <name evidence="6" type="ORF">COU11_00500</name>
</gene>
<dbReference type="InterPro" id="IPR016071">
    <property type="entry name" value="Staphylococal_nuclease_OB-fold"/>
</dbReference>
<protein>
    <recommendedName>
        <fullName evidence="5">TNase-like domain-containing protein</fullName>
    </recommendedName>
</protein>
<dbReference type="Pfam" id="PF00565">
    <property type="entry name" value="SNase"/>
    <property type="match status" value="1"/>
</dbReference>
<sequence>MDMNLWKNWLREYWPAGLLILLVMIAIELFFLLLAPSAPVLERAPEAPASRVEADENEGASGAEIKNKELLENFSGNDGQLEVVTVKRVVDGDTVELSDGRRVRYIGIDTAELSESSQPQRCYAQTATAKNRELVEGKEVSLERDVSDVDRYGRLLRYVYVGDTSVNDALVRRGYADVSTYPPDVKYVDKFLASERYARENNLGFWGSECFDAEASAPTSAVDAGGQCVIKGNITSEKIYHLPGCQSYDKTVIDESAGERWFCSESEATQAGWRKAKNC</sequence>
<comment type="caution">
    <text evidence="6">The sequence shown here is derived from an EMBL/GenBank/DDBJ whole genome shotgun (WGS) entry which is preliminary data.</text>
</comment>
<keyword evidence="4" id="KW-0472">Membrane</keyword>
<evidence type="ECO:0000313" key="6">
    <source>
        <dbReference type="EMBL" id="PIR87484.1"/>
    </source>
</evidence>